<dbReference type="AlphaFoldDB" id="A0A330M3W9"/>
<sequence length="53" mass="6012">MAQQISFATPVNDTERWAFSLLVDELPDNYILLTNVEIPTIWASHGSRCAGYR</sequence>
<proteinExistence type="predicted"/>
<gene>
    <name evidence="1" type="ORF">SHEWBE_2167</name>
</gene>
<name>A0A330M3W9_9GAMM</name>
<dbReference type="Proteomes" id="UP000250123">
    <property type="component" value="Chromosome SHEWBE"/>
</dbReference>
<reference evidence="2" key="1">
    <citation type="submission" date="2018-06" db="EMBL/GenBank/DDBJ databases">
        <authorList>
            <person name="Cea G.-C."/>
            <person name="William W."/>
        </authorList>
    </citation>
    <scope>NUCLEOTIDE SEQUENCE [LARGE SCALE GENOMIC DNA]</scope>
    <source>
        <strain evidence="2">DB21MT-2</strain>
    </source>
</reference>
<organism evidence="1 2">
    <name type="scientific">Shewanella benthica</name>
    <dbReference type="NCBI Taxonomy" id="43661"/>
    <lineage>
        <taxon>Bacteria</taxon>
        <taxon>Pseudomonadati</taxon>
        <taxon>Pseudomonadota</taxon>
        <taxon>Gammaproteobacteria</taxon>
        <taxon>Alteromonadales</taxon>
        <taxon>Shewanellaceae</taxon>
        <taxon>Shewanella</taxon>
    </lineage>
</organism>
<evidence type="ECO:0000313" key="1">
    <source>
        <dbReference type="EMBL" id="SQH76133.1"/>
    </source>
</evidence>
<dbReference type="KEGG" id="sbk:SHEWBE_2167"/>
<dbReference type="EMBL" id="LS483452">
    <property type="protein sequence ID" value="SQH76133.1"/>
    <property type="molecule type" value="Genomic_DNA"/>
</dbReference>
<protein>
    <submittedName>
        <fullName evidence="1">Uncharacterized protein</fullName>
    </submittedName>
</protein>
<accession>A0A330M3W9</accession>
<dbReference type="RefSeq" id="WP_231926514.1">
    <property type="nucleotide sequence ID" value="NZ_LS483452.1"/>
</dbReference>
<evidence type="ECO:0000313" key="2">
    <source>
        <dbReference type="Proteomes" id="UP000250123"/>
    </source>
</evidence>